<organism evidence="2 3">
    <name type="scientific">Furculomyces boomerangus</name>
    <dbReference type="NCBI Taxonomy" id="61424"/>
    <lineage>
        <taxon>Eukaryota</taxon>
        <taxon>Fungi</taxon>
        <taxon>Fungi incertae sedis</taxon>
        <taxon>Zoopagomycota</taxon>
        <taxon>Kickxellomycotina</taxon>
        <taxon>Harpellomycetes</taxon>
        <taxon>Harpellales</taxon>
        <taxon>Harpellaceae</taxon>
        <taxon>Furculomyces</taxon>
    </lineage>
</organism>
<dbReference type="AlphaFoldDB" id="A0A2T9Z5B1"/>
<protein>
    <submittedName>
        <fullName evidence="2">Uncharacterized protein</fullName>
    </submittedName>
</protein>
<feature type="compositionally biased region" description="Polar residues" evidence="1">
    <location>
        <begin position="1"/>
        <end position="20"/>
    </location>
</feature>
<reference evidence="2 3" key="1">
    <citation type="journal article" date="2018" name="MBio">
        <title>Comparative Genomics Reveals the Core Gene Toolbox for the Fungus-Insect Symbiosis.</title>
        <authorList>
            <person name="Wang Y."/>
            <person name="Stata M."/>
            <person name="Wang W."/>
            <person name="Stajich J.E."/>
            <person name="White M.M."/>
            <person name="Moncalvo J.M."/>
        </authorList>
    </citation>
    <scope>NUCLEOTIDE SEQUENCE [LARGE SCALE GENOMIC DNA]</scope>
    <source>
        <strain evidence="2 3">AUS-77-4</strain>
    </source>
</reference>
<dbReference type="EMBL" id="MBFT01000020">
    <property type="protein sequence ID" value="PVU99780.1"/>
    <property type="molecule type" value="Genomic_DNA"/>
</dbReference>
<gene>
    <name evidence="2" type="ORF">BB559_000415</name>
</gene>
<proteinExistence type="predicted"/>
<keyword evidence="3" id="KW-1185">Reference proteome</keyword>
<evidence type="ECO:0000256" key="1">
    <source>
        <dbReference type="SAM" id="MobiDB-lite"/>
    </source>
</evidence>
<accession>A0A2T9Z5B1</accession>
<name>A0A2T9Z5B1_9FUNG</name>
<dbReference type="OrthoDB" id="5594842at2759"/>
<comment type="caution">
    <text evidence="2">The sequence shown here is derived from an EMBL/GenBank/DDBJ whole genome shotgun (WGS) entry which is preliminary data.</text>
</comment>
<evidence type="ECO:0000313" key="3">
    <source>
        <dbReference type="Proteomes" id="UP000245699"/>
    </source>
</evidence>
<sequence length="109" mass="12359">MNSSPPNSPQTLASDSSSIEHISEAQDADRKALQQKFIDWDKKLRSIQNKIIDTIDARLLLQSEHLSTITDSQVSLILQKKEQQDLVISRLLTFIDVLQKAQENIFNSP</sequence>
<dbReference type="Proteomes" id="UP000245699">
    <property type="component" value="Unassembled WGS sequence"/>
</dbReference>
<feature type="region of interest" description="Disordered" evidence="1">
    <location>
        <begin position="1"/>
        <end position="25"/>
    </location>
</feature>
<evidence type="ECO:0000313" key="2">
    <source>
        <dbReference type="EMBL" id="PVU99780.1"/>
    </source>
</evidence>